<keyword evidence="2" id="KW-1185">Reference proteome</keyword>
<gene>
    <name evidence="1" type="ORF">AGOR_G00206220</name>
</gene>
<name>A0A8T3CNV7_9TELE</name>
<sequence length="85" mass="9561">MGVVCIERCRAGVFQAVEFSRVCRRVSWARTLWTLRVSNGNVDRRRLSNQSSAATLRSSKAASRVNSAVSSRLACVLRDFAPRFR</sequence>
<comment type="caution">
    <text evidence="1">The sequence shown here is derived from an EMBL/GenBank/DDBJ whole genome shotgun (WGS) entry which is preliminary data.</text>
</comment>
<protein>
    <submittedName>
        <fullName evidence="1">Uncharacterized protein</fullName>
    </submittedName>
</protein>
<proteinExistence type="predicted"/>
<reference evidence="1" key="1">
    <citation type="submission" date="2021-01" db="EMBL/GenBank/DDBJ databases">
        <authorList>
            <person name="Zahm M."/>
            <person name="Roques C."/>
            <person name="Cabau C."/>
            <person name="Klopp C."/>
            <person name="Donnadieu C."/>
            <person name="Jouanno E."/>
            <person name="Lampietro C."/>
            <person name="Louis A."/>
            <person name="Herpin A."/>
            <person name="Echchiki A."/>
            <person name="Berthelot C."/>
            <person name="Parey E."/>
            <person name="Roest-Crollius H."/>
            <person name="Braasch I."/>
            <person name="Postlethwait J."/>
            <person name="Bobe J."/>
            <person name="Montfort J."/>
            <person name="Bouchez O."/>
            <person name="Begum T."/>
            <person name="Mejri S."/>
            <person name="Adams A."/>
            <person name="Chen W.-J."/>
            <person name="Guiguen Y."/>
        </authorList>
    </citation>
    <scope>NUCLEOTIDE SEQUENCE</scope>
    <source>
        <tissue evidence="1">Blood</tissue>
    </source>
</reference>
<organism evidence="1 2">
    <name type="scientific">Albula goreensis</name>
    <dbReference type="NCBI Taxonomy" id="1534307"/>
    <lineage>
        <taxon>Eukaryota</taxon>
        <taxon>Metazoa</taxon>
        <taxon>Chordata</taxon>
        <taxon>Craniata</taxon>
        <taxon>Vertebrata</taxon>
        <taxon>Euteleostomi</taxon>
        <taxon>Actinopterygii</taxon>
        <taxon>Neopterygii</taxon>
        <taxon>Teleostei</taxon>
        <taxon>Albuliformes</taxon>
        <taxon>Albulidae</taxon>
        <taxon>Albula</taxon>
    </lineage>
</organism>
<accession>A0A8T3CNV7</accession>
<dbReference type="Proteomes" id="UP000829720">
    <property type="component" value="Unassembled WGS sequence"/>
</dbReference>
<dbReference type="EMBL" id="JAERUA010000020">
    <property type="protein sequence ID" value="KAI1885671.1"/>
    <property type="molecule type" value="Genomic_DNA"/>
</dbReference>
<evidence type="ECO:0000313" key="2">
    <source>
        <dbReference type="Proteomes" id="UP000829720"/>
    </source>
</evidence>
<dbReference type="AlphaFoldDB" id="A0A8T3CNV7"/>
<evidence type="ECO:0000313" key="1">
    <source>
        <dbReference type="EMBL" id="KAI1885671.1"/>
    </source>
</evidence>